<feature type="transmembrane region" description="Helical" evidence="7">
    <location>
        <begin position="152"/>
        <end position="174"/>
    </location>
</feature>
<dbReference type="PROSITE" id="PS50928">
    <property type="entry name" value="ABC_TM1"/>
    <property type="match status" value="1"/>
</dbReference>
<comment type="similarity">
    <text evidence="7">Belongs to the binding-protein-dependent transport system permease family.</text>
</comment>
<feature type="transmembrane region" description="Helical" evidence="7">
    <location>
        <begin position="7"/>
        <end position="25"/>
    </location>
</feature>
<dbReference type="PANTHER" id="PTHR30193">
    <property type="entry name" value="ABC TRANSPORTER PERMEASE PROTEIN"/>
    <property type="match status" value="1"/>
</dbReference>
<protein>
    <submittedName>
        <fullName evidence="9">Sugar ABC transporter permease</fullName>
    </submittedName>
</protein>
<dbReference type="CDD" id="cd06261">
    <property type="entry name" value="TM_PBP2"/>
    <property type="match status" value="1"/>
</dbReference>
<evidence type="ECO:0000256" key="3">
    <source>
        <dbReference type="ARBA" id="ARBA00022475"/>
    </source>
</evidence>
<keyword evidence="6 7" id="KW-0472">Membrane</keyword>
<dbReference type="InterPro" id="IPR035906">
    <property type="entry name" value="MetI-like_sf"/>
</dbReference>
<dbReference type="RefSeq" id="WP_238721290.1">
    <property type="nucleotide sequence ID" value="NZ_JAHQCW010000009.1"/>
</dbReference>
<feature type="domain" description="ABC transmembrane type-1" evidence="8">
    <location>
        <begin position="64"/>
        <end position="275"/>
    </location>
</feature>
<dbReference type="AlphaFoldDB" id="A0A949JWG0"/>
<reference evidence="9" key="1">
    <citation type="submission" date="2021-06" db="EMBL/GenBank/DDBJ databases">
        <title>Description of novel taxa of the family Lachnospiraceae.</title>
        <authorList>
            <person name="Chaplin A.V."/>
            <person name="Sokolova S.R."/>
            <person name="Pikina A.P."/>
            <person name="Korzhanova M."/>
            <person name="Belova V."/>
            <person name="Korostin D."/>
            <person name="Efimov B.A."/>
        </authorList>
    </citation>
    <scope>NUCLEOTIDE SEQUENCE</scope>
    <source>
        <strain evidence="9">ASD5720</strain>
    </source>
</reference>
<evidence type="ECO:0000256" key="1">
    <source>
        <dbReference type="ARBA" id="ARBA00004651"/>
    </source>
</evidence>
<comment type="subcellular location">
    <subcellularLocation>
        <location evidence="1 7">Cell membrane</location>
        <topology evidence="1 7">Multi-pass membrane protein</topology>
    </subcellularLocation>
</comment>
<evidence type="ECO:0000259" key="8">
    <source>
        <dbReference type="PROSITE" id="PS50928"/>
    </source>
</evidence>
<dbReference type="SUPFAM" id="SSF161098">
    <property type="entry name" value="MetI-like"/>
    <property type="match status" value="1"/>
</dbReference>
<name>A0A949JWG0_9FIRM</name>
<comment type="caution">
    <text evidence="9">The sequence shown here is derived from an EMBL/GenBank/DDBJ whole genome shotgun (WGS) entry which is preliminary data.</text>
</comment>
<keyword evidence="3" id="KW-1003">Cell membrane</keyword>
<feature type="transmembrane region" description="Helical" evidence="7">
    <location>
        <begin position="251"/>
        <end position="275"/>
    </location>
</feature>
<dbReference type="GO" id="GO:0055085">
    <property type="term" value="P:transmembrane transport"/>
    <property type="evidence" value="ECO:0007669"/>
    <property type="project" value="InterPro"/>
</dbReference>
<dbReference type="Gene3D" id="1.10.3720.10">
    <property type="entry name" value="MetI-like"/>
    <property type="match status" value="1"/>
</dbReference>
<evidence type="ECO:0000313" key="10">
    <source>
        <dbReference type="Proteomes" id="UP000712157"/>
    </source>
</evidence>
<keyword evidence="10" id="KW-1185">Reference proteome</keyword>
<evidence type="ECO:0000256" key="4">
    <source>
        <dbReference type="ARBA" id="ARBA00022692"/>
    </source>
</evidence>
<evidence type="ECO:0000313" key="9">
    <source>
        <dbReference type="EMBL" id="MBU9736433.1"/>
    </source>
</evidence>
<feature type="transmembrane region" description="Helical" evidence="7">
    <location>
        <begin position="68"/>
        <end position="90"/>
    </location>
</feature>
<evidence type="ECO:0000256" key="2">
    <source>
        <dbReference type="ARBA" id="ARBA00022448"/>
    </source>
</evidence>
<gene>
    <name evidence="9" type="ORF">KTH89_07785</name>
</gene>
<keyword evidence="2 7" id="KW-0813">Transport</keyword>
<evidence type="ECO:0000256" key="6">
    <source>
        <dbReference type="ARBA" id="ARBA00023136"/>
    </source>
</evidence>
<feature type="transmembrane region" description="Helical" evidence="7">
    <location>
        <begin position="102"/>
        <end position="122"/>
    </location>
</feature>
<evidence type="ECO:0000256" key="7">
    <source>
        <dbReference type="RuleBase" id="RU363032"/>
    </source>
</evidence>
<dbReference type="Pfam" id="PF00528">
    <property type="entry name" value="BPD_transp_1"/>
    <property type="match status" value="1"/>
</dbReference>
<dbReference type="Proteomes" id="UP000712157">
    <property type="component" value="Unassembled WGS sequence"/>
</dbReference>
<dbReference type="PANTHER" id="PTHR30193:SF37">
    <property type="entry name" value="INNER MEMBRANE ABC TRANSPORTER PERMEASE PROTEIN YCJO"/>
    <property type="match status" value="1"/>
</dbReference>
<accession>A0A949JWG0</accession>
<sequence length="285" mass="31997">MDKKKLYSFWFLTPALLMFTIFFLIPTVTSLYFSMTVWNIDGAKFCGLNNFKMFFQEDSLNVGIRNTLLYAVLTSILKLVPAFFLAVFLTSKIRTKNILRSVLFFPSLLSLIAIGIMFKAMMHPSKGVINKALAVFGITGIDWLGNTKIAMFSVIGVAIWEGLCIATMMFIASIQAIDQNYYEAAEIDGANWWQKLRYVTMPQTISARNSIIILAFIDGIRSFELIWSMTGGGPGFATDVLSSIVYKQYAAGYYGLSTAGNVIMLILISCLAYPLQTWLLKREEN</sequence>
<keyword evidence="5 7" id="KW-1133">Transmembrane helix</keyword>
<evidence type="ECO:0000256" key="5">
    <source>
        <dbReference type="ARBA" id="ARBA00022989"/>
    </source>
</evidence>
<dbReference type="InterPro" id="IPR051393">
    <property type="entry name" value="ABC_transporter_permease"/>
</dbReference>
<keyword evidence="4 7" id="KW-0812">Transmembrane</keyword>
<dbReference type="GO" id="GO:0005886">
    <property type="term" value="C:plasma membrane"/>
    <property type="evidence" value="ECO:0007669"/>
    <property type="project" value="UniProtKB-SubCell"/>
</dbReference>
<proteinExistence type="inferred from homology"/>
<organism evidence="9 10">
    <name type="scientific">Diplocloster agilis</name>
    <dbReference type="NCBI Taxonomy" id="2850323"/>
    <lineage>
        <taxon>Bacteria</taxon>
        <taxon>Bacillati</taxon>
        <taxon>Bacillota</taxon>
        <taxon>Clostridia</taxon>
        <taxon>Lachnospirales</taxon>
        <taxon>Lachnospiraceae</taxon>
        <taxon>Diplocloster</taxon>
    </lineage>
</organism>
<dbReference type="InterPro" id="IPR000515">
    <property type="entry name" value="MetI-like"/>
</dbReference>
<dbReference type="EMBL" id="JAHQCW010000009">
    <property type="protein sequence ID" value="MBU9736433.1"/>
    <property type="molecule type" value="Genomic_DNA"/>
</dbReference>